<dbReference type="EMBL" id="JAJEPR010000042">
    <property type="protein sequence ID" value="MCC2191210.1"/>
    <property type="molecule type" value="Genomic_DNA"/>
</dbReference>
<gene>
    <name evidence="1" type="ORF">LKD71_15665</name>
</gene>
<dbReference type="RefSeq" id="WP_178044688.1">
    <property type="nucleotide sequence ID" value="NZ_JAJEPR010000042.1"/>
</dbReference>
<proteinExistence type="predicted"/>
<protein>
    <submittedName>
        <fullName evidence="1">DUF6145 family protein</fullName>
    </submittedName>
</protein>
<dbReference type="Proteomes" id="UP001197875">
    <property type="component" value="Unassembled WGS sequence"/>
</dbReference>
<accession>A0AAE3DVM6</accession>
<keyword evidence="2" id="KW-1185">Reference proteome</keyword>
<dbReference type="Pfam" id="PF19642">
    <property type="entry name" value="DUF6145"/>
    <property type="match status" value="1"/>
</dbReference>
<evidence type="ECO:0000313" key="2">
    <source>
        <dbReference type="Proteomes" id="UP001197875"/>
    </source>
</evidence>
<dbReference type="AlphaFoldDB" id="A0AAE3DVM6"/>
<evidence type="ECO:0000313" key="1">
    <source>
        <dbReference type="EMBL" id="MCC2191210.1"/>
    </source>
</evidence>
<comment type="caution">
    <text evidence="1">The sequence shown here is derived from an EMBL/GenBank/DDBJ whole genome shotgun (WGS) entry which is preliminary data.</text>
</comment>
<dbReference type="InterPro" id="IPR046143">
    <property type="entry name" value="DUF6145"/>
</dbReference>
<name>A0AAE3DVM6_9FIRM</name>
<organism evidence="1 2">
    <name type="scientific">Fusicatenibacter faecihominis</name>
    <dbReference type="NCBI Taxonomy" id="2881276"/>
    <lineage>
        <taxon>Bacteria</taxon>
        <taxon>Bacillati</taxon>
        <taxon>Bacillota</taxon>
        <taxon>Clostridia</taxon>
        <taxon>Lachnospirales</taxon>
        <taxon>Lachnospiraceae</taxon>
        <taxon>Fusicatenibacter</taxon>
    </lineage>
</organism>
<sequence>MEETKNVVLCAASAYEEKYYLNPGFKALPENIKKELQILCVLYTHKVGGILLLEFDEGGSLIFRTEAKENDFAYDEVGSVLEIKSIQREKRELLEELEMFYKVVFLGESYEDA</sequence>
<reference evidence="1 2" key="1">
    <citation type="submission" date="2021-10" db="EMBL/GenBank/DDBJ databases">
        <title>Anaerobic single-cell dispensing facilitates the cultivation of human gut bacteria.</title>
        <authorList>
            <person name="Afrizal A."/>
        </authorList>
    </citation>
    <scope>NUCLEOTIDE SEQUENCE [LARGE SCALE GENOMIC DNA]</scope>
    <source>
        <strain evidence="1 2">CLA-AA-H277</strain>
    </source>
</reference>